<organism evidence="1 2">
    <name type="scientific">Haloferula luteola</name>
    <dbReference type="NCBI Taxonomy" id="595692"/>
    <lineage>
        <taxon>Bacteria</taxon>
        <taxon>Pseudomonadati</taxon>
        <taxon>Verrucomicrobiota</taxon>
        <taxon>Verrucomicrobiia</taxon>
        <taxon>Verrucomicrobiales</taxon>
        <taxon>Verrucomicrobiaceae</taxon>
        <taxon>Haloferula</taxon>
    </lineage>
</organism>
<gene>
    <name evidence="1" type="ORF">HNR46_000886</name>
</gene>
<evidence type="ECO:0000313" key="1">
    <source>
        <dbReference type="EMBL" id="MBB5350658.1"/>
    </source>
</evidence>
<dbReference type="AlphaFoldDB" id="A0A840V7D8"/>
<dbReference type="Proteomes" id="UP000557717">
    <property type="component" value="Unassembled WGS sequence"/>
</dbReference>
<comment type="caution">
    <text evidence="1">The sequence shown here is derived from an EMBL/GenBank/DDBJ whole genome shotgun (WGS) entry which is preliminary data.</text>
</comment>
<sequence length="62" mass="7131">MGGGKRDRGLRGILDALLVWQQDGRDYGRLPCERYYGFTAPYMRYLLPLKLAKIRNILTLSA</sequence>
<proteinExistence type="predicted"/>
<evidence type="ECO:0000313" key="2">
    <source>
        <dbReference type="Proteomes" id="UP000557717"/>
    </source>
</evidence>
<accession>A0A840V7D8</accession>
<name>A0A840V7D8_9BACT</name>
<protein>
    <submittedName>
        <fullName evidence="1">Uncharacterized protein</fullName>
    </submittedName>
</protein>
<reference evidence="1 2" key="1">
    <citation type="submission" date="2020-08" db="EMBL/GenBank/DDBJ databases">
        <title>Genomic Encyclopedia of Type Strains, Phase IV (KMG-IV): sequencing the most valuable type-strain genomes for metagenomic binning, comparative biology and taxonomic classification.</title>
        <authorList>
            <person name="Goeker M."/>
        </authorList>
    </citation>
    <scope>NUCLEOTIDE SEQUENCE [LARGE SCALE GENOMIC DNA]</scope>
    <source>
        <strain evidence="1 2">YC6886</strain>
    </source>
</reference>
<dbReference type="EMBL" id="JACHFD010000003">
    <property type="protein sequence ID" value="MBB5350658.1"/>
    <property type="molecule type" value="Genomic_DNA"/>
</dbReference>
<keyword evidence="2" id="KW-1185">Reference proteome</keyword>